<keyword evidence="5" id="KW-0804">Transcription</keyword>
<dbReference type="Gene3D" id="3.40.50.300">
    <property type="entry name" value="P-loop containing nucleotide triphosphate hydrolases"/>
    <property type="match status" value="1"/>
</dbReference>
<dbReference type="GO" id="GO:0006355">
    <property type="term" value="P:regulation of DNA-templated transcription"/>
    <property type="evidence" value="ECO:0007669"/>
    <property type="project" value="InterPro"/>
</dbReference>
<comment type="caution">
    <text evidence="8">The sequence shown here is derived from an EMBL/GenBank/DDBJ whole genome shotgun (WGS) entry which is preliminary data.</text>
</comment>
<dbReference type="InterPro" id="IPR009057">
    <property type="entry name" value="Homeodomain-like_sf"/>
</dbReference>
<gene>
    <name evidence="8" type="ORF">IAD42_02070</name>
</gene>
<dbReference type="GO" id="GO:0043565">
    <property type="term" value="F:sequence-specific DNA binding"/>
    <property type="evidence" value="ECO:0007669"/>
    <property type="project" value="InterPro"/>
</dbReference>
<dbReference type="InterPro" id="IPR027417">
    <property type="entry name" value="P-loop_NTPase"/>
</dbReference>
<keyword evidence="3" id="KW-0805">Transcription regulation</keyword>
<dbReference type="InterPro" id="IPR003593">
    <property type="entry name" value="AAA+_ATPase"/>
</dbReference>
<protein>
    <submittedName>
        <fullName evidence="8">Sigma 54-interacting transcriptional regulator</fullName>
    </submittedName>
</protein>
<dbReference type="PROSITE" id="PS00675">
    <property type="entry name" value="SIGMA54_INTERACT_1"/>
    <property type="match status" value="1"/>
</dbReference>
<dbReference type="InterPro" id="IPR002078">
    <property type="entry name" value="Sigma_54_int"/>
</dbReference>
<dbReference type="PANTHER" id="PTHR32071:SF57">
    <property type="entry name" value="C4-DICARBOXYLATE TRANSPORT TRANSCRIPTIONAL REGULATORY PROTEIN DCTD"/>
    <property type="match status" value="1"/>
</dbReference>
<dbReference type="Pfam" id="PF02954">
    <property type="entry name" value="HTH_8"/>
    <property type="match status" value="1"/>
</dbReference>
<dbReference type="SUPFAM" id="SSF46689">
    <property type="entry name" value="Homeodomain-like"/>
    <property type="match status" value="1"/>
</dbReference>
<dbReference type="FunFam" id="3.40.50.300:FF:000006">
    <property type="entry name" value="DNA-binding transcriptional regulator NtrC"/>
    <property type="match status" value="1"/>
</dbReference>
<feature type="region of interest" description="Disordered" evidence="6">
    <location>
        <begin position="580"/>
        <end position="601"/>
    </location>
</feature>
<dbReference type="Pfam" id="PF25601">
    <property type="entry name" value="AAA_lid_14"/>
    <property type="match status" value="1"/>
</dbReference>
<evidence type="ECO:0000256" key="6">
    <source>
        <dbReference type="SAM" id="MobiDB-lite"/>
    </source>
</evidence>
<keyword evidence="1" id="KW-0547">Nucleotide-binding</keyword>
<dbReference type="Gene3D" id="3.30.450.40">
    <property type="match status" value="1"/>
</dbReference>
<evidence type="ECO:0000256" key="4">
    <source>
        <dbReference type="ARBA" id="ARBA00023125"/>
    </source>
</evidence>
<accession>A0A9D1G3A4</accession>
<dbReference type="PROSITE" id="PS00676">
    <property type="entry name" value="SIGMA54_INTERACT_2"/>
    <property type="match status" value="1"/>
</dbReference>
<dbReference type="AlphaFoldDB" id="A0A9D1G3A4"/>
<evidence type="ECO:0000313" key="9">
    <source>
        <dbReference type="Proteomes" id="UP000886876"/>
    </source>
</evidence>
<reference evidence="8" key="2">
    <citation type="journal article" date="2021" name="PeerJ">
        <title>Extensive microbial diversity within the chicken gut microbiome revealed by metagenomics and culture.</title>
        <authorList>
            <person name="Gilroy R."/>
            <person name="Ravi A."/>
            <person name="Getino M."/>
            <person name="Pursley I."/>
            <person name="Horton D.L."/>
            <person name="Alikhan N.F."/>
            <person name="Baker D."/>
            <person name="Gharbi K."/>
            <person name="Hall N."/>
            <person name="Watson M."/>
            <person name="Adriaenssens E.M."/>
            <person name="Foster-Nyarko E."/>
            <person name="Jarju S."/>
            <person name="Secka A."/>
            <person name="Antonio M."/>
            <person name="Oren A."/>
            <person name="Chaudhuri R.R."/>
            <person name="La Ragione R."/>
            <person name="Hildebrand F."/>
            <person name="Pallen M.J."/>
        </authorList>
    </citation>
    <scope>NUCLEOTIDE SEQUENCE</scope>
    <source>
        <strain evidence="8">ChiHecec3B27-6122</strain>
    </source>
</reference>
<evidence type="ECO:0000313" key="8">
    <source>
        <dbReference type="EMBL" id="HIS96740.1"/>
    </source>
</evidence>
<sequence>MPEQRFEISQDREILDMIDSSLFRCGRSGLPDFEGSLPAVTAEGRARSRRAISGHTMLIRESAPKYYKQLTEALISHEACLFYVSPDFCVYGRYGNEQLKEELRERNLRIGSDLSEDVIGTNAAALSARCAQGVWTVGEQNYAHALRPYAFYAFTVHGRYDRYVHILLAARLDRLNAETVSLFRLIDATESIFSAGLVTEDVLIKDTMFRRDYSEEKTENLLIIIGSSGQITYANDVFYTMFKTDYSAVINFPLTQVVPELSYTLDGLREGAVTPYPRQLKFAALGPAEFYVSCTPMDRPTGGMVITAQRAQHAQEQHSQSGSAKYTFDDLVGVSERFKQLKRFAERIANTKCTVLIRGESGTGKELFAHAIHNASGRRSKPFVSVNCAAIPRDLIGSELFGYVGGAFTGASRHGAKGKFELADGGTLFLDEIAEMPPDMQSVLLRVLEDNAITRIGGSRPTPVDVRLIVATNQKLEESIKHGSFRLDLYYRLNIISLNMLPLRSRRDDISALTDFFIARFSKAHGKQVDGVSSEARGALLTYDWPGNVRELRNVIERGVVTCDGRVLELRHLPEEIVNIPDPNRPQQAPGPAAQETSSFREYRRETAERLMKEYAGNKSKVAKRMGIARTTLYRILSELEQEEQT</sequence>
<keyword evidence="2" id="KW-0067">ATP-binding</keyword>
<dbReference type="InterPro" id="IPR025944">
    <property type="entry name" value="Sigma_54_int_dom_CS"/>
</dbReference>
<dbReference type="SUPFAM" id="SSF52540">
    <property type="entry name" value="P-loop containing nucleoside triphosphate hydrolases"/>
    <property type="match status" value="1"/>
</dbReference>
<dbReference type="GO" id="GO:0005524">
    <property type="term" value="F:ATP binding"/>
    <property type="evidence" value="ECO:0007669"/>
    <property type="project" value="UniProtKB-KW"/>
</dbReference>
<evidence type="ECO:0000256" key="5">
    <source>
        <dbReference type="ARBA" id="ARBA00023163"/>
    </source>
</evidence>
<evidence type="ECO:0000256" key="2">
    <source>
        <dbReference type="ARBA" id="ARBA00022840"/>
    </source>
</evidence>
<dbReference type="Gene3D" id="1.10.10.60">
    <property type="entry name" value="Homeodomain-like"/>
    <property type="match status" value="1"/>
</dbReference>
<dbReference type="CDD" id="cd00009">
    <property type="entry name" value="AAA"/>
    <property type="match status" value="1"/>
</dbReference>
<organism evidence="8 9">
    <name type="scientific">Candidatus Scatomorpha pullistercoris</name>
    <dbReference type="NCBI Taxonomy" id="2840929"/>
    <lineage>
        <taxon>Bacteria</taxon>
        <taxon>Bacillati</taxon>
        <taxon>Bacillota</taxon>
        <taxon>Clostridia</taxon>
        <taxon>Eubacteriales</taxon>
        <taxon>Candidatus Scatomorpha</taxon>
    </lineage>
</organism>
<evidence type="ECO:0000259" key="7">
    <source>
        <dbReference type="PROSITE" id="PS50045"/>
    </source>
</evidence>
<dbReference type="Pfam" id="PF00158">
    <property type="entry name" value="Sigma54_activat"/>
    <property type="match status" value="1"/>
</dbReference>
<dbReference type="InterPro" id="IPR002197">
    <property type="entry name" value="HTH_Fis"/>
</dbReference>
<proteinExistence type="predicted"/>
<dbReference type="PROSITE" id="PS00688">
    <property type="entry name" value="SIGMA54_INTERACT_3"/>
    <property type="match status" value="1"/>
</dbReference>
<dbReference type="InterPro" id="IPR025943">
    <property type="entry name" value="Sigma_54_int_dom_ATP-bd_2"/>
</dbReference>
<dbReference type="InterPro" id="IPR058031">
    <property type="entry name" value="AAA_lid_NorR"/>
</dbReference>
<name>A0A9D1G3A4_9FIRM</name>
<evidence type="ECO:0000256" key="1">
    <source>
        <dbReference type="ARBA" id="ARBA00022741"/>
    </source>
</evidence>
<evidence type="ECO:0000256" key="3">
    <source>
        <dbReference type="ARBA" id="ARBA00023015"/>
    </source>
</evidence>
<keyword evidence="4" id="KW-0238">DNA-binding</keyword>
<dbReference type="InterPro" id="IPR029016">
    <property type="entry name" value="GAF-like_dom_sf"/>
</dbReference>
<reference evidence="8" key="1">
    <citation type="submission" date="2020-10" db="EMBL/GenBank/DDBJ databases">
        <authorList>
            <person name="Gilroy R."/>
        </authorList>
    </citation>
    <scope>NUCLEOTIDE SEQUENCE</scope>
    <source>
        <strain evidence="8">ChiHecec3B27-6122</strain>
    </source>
</reference>
<dbReference type="SMART" id="SM00382">
    <property type="entry name" value="AAA"/>
    <property type="match status" value="1"/>
</dbReference>
<dbReference type="Gene3D" id="1.10.8.60">
    <property type="match status" value="1"/>
</dbReference>
<feature type="domain" description="Sigma-54 factor interaction" evidence="7">
    <location>
        <begin position="331"/>
        <end position="561"/>
    </location>
</feature>
<dbReference type="PROSITE" id="PS50045">
    <property type="entry name" value="SIGMA54_INTERACT_4"/>
    <property type="match status" value="1"/>
</dbReference>
<dbReference type="InterPro" id="IPR025662">
    <property type="entry name" value="Sigma_54_int_dom_ATP-bd_1"/>
</dbReference>
<dbReference type="EMBL" id="DVJS01000044">
    <property type="protein sequence ID" value="HIS96740.1"/>
    <property type="molecule type" value="Genomic_DNA"/>
</dbReference>
<dbReference type="Proteomes" id="UP000886876">
    <property type="component" value="Unassembled WGS sequence"/>
</dbReference>
<dbReference type="PANTHER" id="PTHR32071">
    <property type="entry name" value="TRANSCRIPTIONAL REGULATORY PROTEIN"/>
    <property type="match status" value="1"/>
</dbReference>